<reference evidence="3" key="1">
    <citation type="journal article" date="2019" name="Int. J. Syst. Evol. Microbiol.">
        <title>The Global Catalogue of Microorganisms (GCM) 10K type strain sequencing project: providing services to taxonomists for standard genome sequencing and annotation.</title>
        <authorList>
            <consortium name="The Broad Institute Genomics Platform"/>
            <consortium name="The Broad Institute Genome Sequencing Center for Infectious Disease"/>
            <person name="Wu L."/>
            <person name="Ma J."/>
        </authorList>
    </citation>
    <scope>NUCLEOTIDE SEQUENCE [LARGE SCALE GENOMIC DNA]</scope>
    <source>
        <strain evidence="3">CGMCC 4.7152</strain>
    </source>
</reference>
<feature type="region of interest" description="Disordered" evidence="1">
    <location>
        <begin position="13"/>
        <end position="69"/>
    </location>
</feature>
<evidence type="ECO:0000313" key="2">
    <source>
        <dbReference type="EMBL" id="MFC4996518.1"/>
    </source>
</evidence>
<comment type="caution">
    <text evidence="2">The sequence shown here is derived from an EMBL/GenBank/DDBJ whole genome shotgun (WGS) entry which is preliminary data.</text>
</comment>
<protein>
    <submittedName>
        <fullName evidence="2">Uncharacterized protein</fullName>
    </submittedName>
</protein>
<evidence type="ECO:0000313" key="3">
    <source>
        <dbReference type="Proteomes" id="UP001595912"/>
    </source>
</evidence>
<accession>A0ABV9VJN0</accession>
<sequence length="104" mass="10422">MITVRVVPATTPVLPAAGFPPLRDAARGGTDSDVDGEAADGDGDRDAVGDAAPGRPAISADRRCSGVRPPSADARLDGWVNGYTRTAVKATVATPATATPIGPQ</sequence>
<proteinExistence type="predicted"/>
<name>A0ABV9VJN0_9ACTN</name>
<dbReference type="RefSeq" id="WP_380112742.1">
    <property type="nucleotide sequence ID" value="NZ_JBHSIU010000004.1"/>
</dbReference>
<organism evidence="2 3">
    <name type="scientific">Dactylosporangium cerinum</name>
    <dbReference type="NCBI Taxonomy" id="1434730"/>
    <lineage>
        <taxon>Bacteria</taxon>
        <taxon>Bacillati</taxon>
        <taxon>Actinomycetota</taxon>
        <taxon>Actinomycetes</taxon>
        <taxon>Micromonosporales</taxon>
        <taxon>Micromonosporaceae</taxon>
        <taxon>Dactylosporangium</taxon>
    </lineage>
</organism>
<gene>
    <name evidence="2" type="ORF">ACFPIJ_01610</name>
</gene>
<dbReference type="EMBL" id="JBHSIU010000004">
    <property type="protein sequence ID" value="MFC4996518.1"/>
    <property type="molecule type" value="Genomic_DNA"/>
</dbReference>
<dbReference type="Proteomes" id="UP001595912">
    <property type="component" value="Unassembled WGS sequence"/>
</dbReference>
<keyword evidence="3" id="KW-1185">Reference proteome</keyword>
<feature type="compositionally biased region" description="Acidic residues" evidence="1">
    <location>
        <begin position="32"/>
        <end position="41"/>
    </location>
</feature>
<evidence type="ECO:0000256" key="1">
    <source>
        <dbReference type="SAM" id="MobiDB-lite"/>
    </source>
</evidence>